<name>A0ACB8VC17_9TELE</name>
<sequence>KMMSSGDIQGCLRKLETLLRVIKYPGSVDYNRLAKGDPSAFLPLVSYTLISFSQPFAEQLNAAGLELTGKTDLRFTDTLYKVLRDIFQYKPILTKQQFLQWGFSQRKISVICDIINLVLQKHNQLKKPRVRCPTSHKYGRGEAHAMLTDEDTVSEKPFLGNHLENPLIFPTNSSHMETLSSQNVTYPSHNEVYSSSSPGSGIKEVAGGEEVKDDILYSSDVEGRLLALEAQLESLLPRLDRLSILEKCLEEHDRWKNTEKNEGHTITISKECWENLMSRVLLLETKLELSDKSLFVQENPDDGQDGITNITIWPEMDPADTVGTQEHGLGTFRMITGLRVPGLYEELRTALNKLPSKLQLAHLPRSLLPQLQPVKPQPQLQPAKPQPRLQPASQPKPRLQPASLVSSLSCQSLVSSLSCQSLNSSLPSQSLGLLTHSHRRSLELLTHSHRRSLGLLHHSRPCSLGLLHHSRQVLSLLAQHVNETLGGDLAWQYSQGLGEAAEEGVDPNGSCYPSMPRIPGGGLALAIFPGAREGPGSRSDELVSAPEERSLRSPSAPEKEPERPSAPEKEPERPSAPEPQPQRRSLSVPAPQRRSLSARDSQFRRSARPEGSGLHLRRRRPPEGLAVFAVRCRPPESSAAFTAVGLQRVLPPPVGRRRVPAFVFGAAVATEGPSLRRRLWRATSGLLRVPGLAFSRFACAVAAGHHSVHAFFIAVAGFSSYHGQRLCGTTRKREDYLEWPEYFMAVAFLSAQRSKDPSSQVGACIVNQDNKIVGIGYNGMPNGCDDDLLPWSRSADDRLETKYPYVCHAELNAIMNKNSADVKGCTMYVALFPCNECAKLIIQAGGCHQHKHSFTSPVTCSYGQFKPKRTEIVIDFNSINHPGMLNSATK</sequence>
<comment type="caution">
    <text evidence="1">The sequence shown here is derived from an EMBL/GenBank/DDBJ whole genome shotgun (WGS) entry which is preliminary data.</text>
</comment>
<keyword evidence="2" id="KW-1185">Reference proteome</keyword>
<evidence type="ECO:0000313" key="1">
    <source>
        <dbReference type="EMBL" id="KAI3352798.1"/>
    </source>
</evidence>
<dbReference type="Proteomes" id="UP000831701">
    <property type="component" value="Chromosome 23"/>
</dbReference>
<organism evidence="1 2">
    <name type="scientific">Scortum barcoo</name>
    <name type="common">barcoo grunter</name>
    <dbReference type="NCBI Taxonomy" id="214431"/>
    <lineage>
        <taxon>Eukaryota</taxon>
        <taxon>Metazoa</taxon>
        <taxon>Chordata</taxon>
        <taxon>Craniata</taxon>
        <taxon>Vertebrata</taxon>
        <taxon>Euteleostomi</taxon>
        <taxon>Actinopterygii</taxon>
        <taxon>Neopterygii</taxon>
        <taxon>Teleostei</taxon>
        <taxon>Neoteleostei</taxon>
        <taxon>Acanthomorphata</taxon>
        <taxon>Eupercaria</taxon>
        <taxon>Centrarchiformes</taxon>
        <taxon>Terapontoidei</taxon>
        <taxon>Terapontidae</taxon>
        <taxon>Scortum</taxon>
    </lineage>
</organism>
<gene>
    <name evidence="1" type="ORF">L3Q82_019231</name>
</gene>
<accession>A0ACB8VC17</accession>
<proteinExistence type="predicted"/>
<dbReference type="EMBL" id="CM041553">
    <property type="protein sequence ID" value="KAI3352798.1"/>
    <property type="molecule type" value="Genomic_DNA"/>
</dbReference>
<protein>
    <submittedName>
        <fullName evidence="1">Uncharacterized protein</fullName>
    </submittedName>
</protein>
<reference evidence="1" key="1">
    <citation type="submission" date="2022-04" db="EMBL/GenBank/DDBJ databases">
        <title>Jade perch genome.</title>
        <authorList>
            <person name="Chao B."/>
        </authorList>
    </citation>
    <scope>NUCLEOTIDE SEQUENCE</scope>
    <source>
        <strain evidence="1">CB-2022</strain>
    </source>
</reference>
<feature type="non-terminal residue" evidence="1">
    <location>
        <position position="1"/>
    </location>
</feature>
<evidence type="ECO:0000313" key="2">
    <source>
        <dbReference type="Proteomes" id="UP000831701"/>
    </source>
</evidence>